<proteinExistence type="predicted"/>
<evidence type="ECO:0000313" key="2">
    <source>
        <dbReference type="EMBL" id="QSG08641.1"/>
    </source>
</evidence>
<feature type="region of interest" description="Disordered" evidence="1">
    <location>
        <begin position="1"/>
        <end position="22"/>
    </location>
</feature>
<evidence type="ECO:0000313" key="3">
    <source>
        <dbReference type="Proteomes" id="UP000662973"/>
    </source>
</evidence>
<dbReference type="KEGG" id="hds:HSR122_1243"/>
<organism evidence="2 3">
    <name type="scientific">Halapricum desulfuricans</name>
    <dbReference type="NCBI Taxonomy" id="2841257"/>
    <lineage>
        <taxon>Archaea</taxon>
        <taxon>Methanobacteriati</taxon>
        <taxon>Methanobacteriota</taxon>
        <taxon>Stenosarchaea group</taxon>
        <taxon>Halobacteria</taxon>
        <taxon>Halobacteriales</taxon>
        <taxon>Haloarculaceae</taxon>
        <taxon>Halapricum</taxon>
    </lineage>
</organism>
<keyword evidence="3" id="KW-1185">Reference proteome</keyword>
<dbReference type="EMBL" id="CP064788">
    <property type="protein sequence ID" value="QSG08641.1"/>
    <property type="molecule type" value="Genomic_DNA"/>
</dbReference>
<evidence type="ECO:0000256" key="1">
    <source>
        <dbReference type="SAM" id="MobiDB-lite"/>
    </source>
</evidence>
<reference evidence="2 3" key="1">
    <citation type="submission" date="2020-11" db="EMBL/GenBank/DDBJ databases">
        <title>Carbohydrate-dependent, anaerobic sulfur respiration: A novel catabolism in halophilic archaea.</title>
        <authorList>
            <person name="Sorokin D.Y."/>
            <person name="Messina E."/>
            <person name="Smedile F."/>
            <person name="La Cono V."/>
            <person name="Hallsworth J.E."/>
            <person name="Yakimov M.M."/>
        </authorList>
    </citation>
    <scope>NUCLEOTIDE SEQUENCE [LARGE SCALE GENOMIC DNA]</scope>
    <source>
        <strain evidence="2 3">HSR12-2</strain>
    </source>
</reference>
<accession>A0A897N868</accession>
<protein>
    <submittedName>
        <fullName evidence="2">Uncharacterized protein</fullName>
    </submittedName>
</protein>
<dbReference type="AlphaFoldDB" id="A0A897N868"/>
<sequence>MVRQSASNANSESTPRNHDASPVVLLSLSAHDESLSGLFQMPDPVRRDRVQRPGTDHLSVRRELPQFGDSKPSCERPYTSVVHPLGQSRTSIIPRATSDS</sequence>
<gene>
    <name evidence="2" type="ORF">HSR122_1243</name>
</gene>
<dbReference type="Proteomes" id="UP000662973">
    <property type="component" value="Chromosome"/>
</dbReference>
<name>A0A897N868_9EURY</name>
<feature type="compositionally biased region" description="Polar residues" evidence="1">
    <location>
        <begin position="1"/>
        <end position="14"/>
    </location>
</feature>